<accession>A0A8S0SHP1</accession>
<organism evidence="1 2">
    <name type="scientific">Olea europaea subsp. europaea</name>
    <dbReference type="NCBI Taxonomy" id="158383"/>
    <lineage>
        <taxon>Eukaryota</taxon>
        <taxon>Viridiplantae</taxon>
        <taxon>Streptophyta</taxon>
        <taxon>Embryophyta</taxon>
        <taxon>Tracheophyta</taxon>
        <taxon>Spermatophyta</taxon>
        <taxon>Magnoliopsida</taxon>
        <taxon>eudicotyledons</taxon>
        <taxon>Gunneridae</taxon>
        <taxon>Pentapetalae</taxon>
        <taxon>asterids</taxon>
        <taxon>lamiids</taxon>
        <taxon>Lamiales</taxon>
        <taxon>Oleaceae</taxon>
        <taxon>Oleeae</taxon>
        <taxon>Olea</taxon>
    </lineage>
</organism>
<gene>
    <name evidence="1" type="ORF">OLEA9_A011204</name>
</gene>
<evidence type="ECO:0000313" key="1">
    <source>
        <dbReference type="EMBL" id="CAA2991197.1"/>
    </source>
</evidence>
<protein>
    <submittedName>
        <fullName evidence="1">Uncharacterized protein</fullName>
    </submittedName>
</protein>
<reference evidence="1 2" key="1">
    <citation type="submission" date="2019-12" db="EMBL/GenBank/DDBJ databases">
        <authorList>
            <person name="Alioto T."/>
            <person name="Alioto T."/>
            <person name="Gomez Garrido J."/>
        </authorList>
    </citation>
    <scope>NUCLEOTIDE SEQUENCE [LARGE SCALE GENOMIC DNA]</scope>
</reference>
<dbReference type="Gramene" id="OE9A011204T1">
    <property type="protein sequence ID" value="OE9A011204C1"/>
    <property type="gene ID" value="OE9A011204"/>
</dbReference>
<dbReference type="EMBL" id="CACTIH010005054">
    <property type="protein sequence ID" value="CAA2991197.1"/>
    <property type="molecule type" value="Genomic_DNA"/>
</dbReference>
<comment type="caution">
    <text evidence="1">The sequence shown here is derived from an EMBL/GenBank/DDBJ whole genome shotgun (WGS) entry which is preliminary data.</text>
</comment>
<dbReference type="Proteomes" id="UP000594638">
    <property type="component" value="Unassembled WGS sequence"/>
</dbReference>
<sequence>MSLPADSLTAAREIRVIAVKWGSQTADQSGCRPAGALTSLPFINGMRLPSDCFCSAIKFRFLGESHDASPATGAHSVQAALAALQQIRATRDTFSAIFIPGPFEVGAVTARAARPANPVAS</sequence>
<proteinExistence type="predicted"/>
<name>A0A8S0SHP1_OLEEU</name>
<evidence type="ECO:0000313" key="2">
    <source>
        <dbReference type="Proteomes" id="UP000594638"/>
    </source>
</evidence>
<dbReference type="AlphaFoldDB" id="A0A8S0SHP1"/>
<keyword evidence="2" id="KW-1185">Reference proteome</keyword>